<feature type="compositionally biased region" description="Basic and acidic residues" evidence="1">
    <location>
        <begin position="41"/>
        <end position="63"/>
    </location>
</feature>
<sequence>MGVQYDYFFGTKVDDGLLCDIDSATMGSKADEWGMGDTSDEDNHDKPTTSKEKKGSGTSKKMEEVKVAASKGLDKAKVAAAVGAKKVKSGTSTGIKWVKDRCQKKSS</sequence>
<evidence type="ECO:0000313" key="2">
    <source>
        <dbReference type="EMBL" id="KAK2985132.1"/>
    </source>
</evidence>
<keyword evidence="3" id="KW-1185">Reference proteome</keyword>
<dbReference type="PANTHER" id="PTHR33386:SF13">
    <property type="entry name" value="EXPRESSED PROTEIN"/>
    <property type="match status" value="1"/>
</dbReference>
<dbReference type="EMBL" id="JAVXUO010001191">
    <property type="protein sequence ID" value="KAK2985132.1"/>
    <property type="molecule type" value="Genomic_DNA"/>
</dbReference>
<comment type="caution">
    <text evidence="2">The sequence shown here is derived from an EMBL/GenBank/DDBJ whole genome shotgun (WGS) entry which is preliminary data.</text>
</comment>
<gene>
    <name evidence="2" type="ORF">RJ640_000899</name>
</gene>
<dbReference type="AlphaFoldDB" id="A0AA88RAE6"/>
<proteinExistence type="predicted"/>
<protein>
    <submittedName>
        <fullName evidence="2">Uncharacterized protein</fullName>
    </submittedName>
</protein>
<accession>A0AA88RAE6</accession>
<name>A0AA88RAE6_9ASTE</name>
<reference evidence="2" key="1">
    <citation type="submission" date="2022-12" db="EMBL/GenBank/DDBJ databases">
        <title>Draft genome assemblies for two species of Escallonia (Escalloniales).</title>
        <authorList>
            <person name="Chanderbali A."/>
            <person name="Dervinis C."/>
            <person name="Anghel I."/>
            <person name="Soltis D."/>
            <person name="Soltis P."/>
            <person name="Zapata F."/>
        </authorList>
    </citation>
    <scope>NUCLEOTIDE SEQUENCE</scope>
    <source>
        <strain evidence="2">UCBG92.1500</strain>
        <tissue evidence="2">Leaf</tissue>
    </source>
</reference>
<dbReference type="PANTHER" id="PTHR33386">
    <property type="entry name" value="OS02G0740600 PROTEIN"/>
    <property type="match status" value="1"/>
</dbReference>
<organism evidence="2 3">
    <name type="scientific">Escallonia rubra</name>
    <dbReference type="NCBI Taxonomy" id="112253"/>
    <lineage>
        <taxon>Eukaryota</taxon>
        <taxon>Viridiplantae</taxon>
        <taxon>Streptophyta</taxon>
        <taxon>Embryophyta</taxon>
        <taxon>Tracheophyta</taxon>
        <taxon>Spermatophyta</taxon>
        <taxon>Magnoliopsida</taxon>
        <taxon>eudicotyledons</taxon>
        <taxon>Gunneridae</taxon>
        <taxon>Pentapetalae</taxon>
        <taxon>asterids</taxon>
        <taxon>campanulids</taxon>
        <taxon>Escalloniales</taxon>
        <taxon>Escalloniaceae</taxon>
        <taxon>Escallonia</taxon>
    </lineage>
</organism>
<dbReference type="Proteomes" id="UP001187471">
    <property type="component" value="Unassembled WGS sequence"/>
</dbReference>
<feature type="region of interest" description="Disordered" evidence="1">
    <location>
        <begin position="27"/>
        <end position="63"/>
    </location>
</feature>
<evidence type="ECO:0000256" key="1">
    <source>
        <dbReference type="SAM" id="MobiDB-lite"/>
    </source>
</evidence>
<evidence type="ECO:0000313" key="3">
    <source>
        <dbReference type="Proteomes" id="UP001187471"/>
    </source>
</evidence>